<accession>A0A4R4TEN3</accession>
<name>A0A4R4TEN3_9ACTN</name>
<dbReference type="EMBL" id="SMKI01000166">
    <property type="protein sequence ID" value="TDC74054.1"/>
    <property type="molecule type" value="Genomic_DNA"/>
</dbReference>
<dbReference type="OrthoDB" id="3629757at2"/>
<organism evidence="1 2">
    <name type="scientific">Streptomyces hainanensis</name>
    <dbReference type="NCBI Taxonomy" id="402648"/>
    <lineage>
        <taxon>Bacteria</taxon>
        <taxon>Bacillati</taxon>
        <taxon>Actinomycetota</taxon>
        <taxon>Actinomycetes</taxon>
        <taxon>Kitasatosporales</taxon>
        <taxon>Streptomycetaceae</taxon>
        <taxon>Streptomyces</taxon>
    </lineage>
</organism>
<keyword evidence="2" id="KW-1185">Reference proteome</keyword>
<dbReference type="AlphaFoldDB" id="A0A4R4TEN3"/>
<sequence>MNADRMLAAAAADFDRLLAVLGADEAARLRRHLTVMRAEPPGSDRRRQAAESAARVVGPLLGSEAGGRYAEAVDSGGGFRPEDLAVLLIDGHRMVGPVLGPVRDRLLATPMLDDEFAERWEAQQAFIRLPGPGGGERLPLFQFAPSAPAAPSAPPEPRPVVLEVNLLLDARRDPWGAADWWLSPNAWLGTGRTSPAHLLGTQDAALLPDLARHLTSEEGI</sequence>
<gene>
    <name evidence="1" type="ORF">E1283_17080</name>
</gene>
<comment type="caution">
    <text evidence="1">The sequence shown here is derived from an EMBL/GenBank/DDBJ whole genome shotgun (WGS) entry which is preliminary data.</text>
</comment>
<evidence type="ECO:0000313" key="2">
    <source>
        <dbReference type="Proteomes" id="UP000295345"/>
    </source>
</evidence>
<protein>
    <submittedName>
        <fullName evidence="1">Uncharacterized protein</fullName>
    </submittedName>
</protein>
<dbReference type="Proteomes" id="UP000295345">
    <property type="component" value="Unassembled WGS sequence"/>
</dbReference>
<proteinExistence type="predicted"/>
<reference evidence="1 2" key="1">
    <citation type="submission" date="2019-03" db="EMBL/GenBank/DDBJ databases">
        <title>Draft genome sequences of novel Actinobacteria.</title>
        <authorList>
            <person name="Sahin N."/>
            <person name="Ay H."/>
            <person name="Saygin H."/>
        </authorList>
    </citation>
    <scope>NUCLEOTIDE SEQUENCE [LARGE SCALE GENOMIC DNA]</scope>
    <source>
        <strain evidence="1 2">DSM 41900</strain>
    </source>
</reference>
<evidence type="ECO:0000313" key="1">
    <source>
        <dbReference type="EMBL" id="TDC74054.1"/>
    </source>
</evidence>
<dbReference type="RefSeq" id="WP_132818920.1">
    <property type="nucleotide sequence ID" value="NZ_SMKI01000166.1"/>
</dbReference>